<comment type="caution">
    <text evidence="1">The sequence shown here is derived from an EMBL/GenBank/DDBJ whole genome shotgun (WGS) entry which is preliminary data.</text>
</comment>
<evidence type="ECO:0000313" key="2">
    <source>
        <dbReference type="Proteomes" id="UP001219568"/>
    </source>
</evidence>
<protein>
    <submittedName>
        <fullName evidence="1">Uncharacterized protein</fullName>
    </submittedName>
</protein>
<accession>A0AAD6I3U6</accession>
<dbReference type="EMBL" id="JAQJZL010000014">
    <property type="protein sequence ID" value="KAJ6029796.1"/>
    <property type="molecule type" value="Genomic_DNA"/>
</dbReference>
<evidence type="ECO:0000313" key="1">
    <source>
        <dbReference type="EMBL" id="KAJ6029796.1"/>
    </source>
</evidence>
<dbReference type="AlphaFoldDB" id="A0AAD6I3U6"/>
<sequence length="156" mass="16799">MLLRLLRSEKLTSTSKPCLLWVSRLTLKICRLLDVADLVGLTACLLPLVAGLVESISRCFLFIRFSLPGAVGLLAFLATEPLLSFSARAEDDDGGGFHDTSESPSGAAVFRLLPMIADIDGAWDDAWDDAWDEAAALLLVRTGSDRGARELGACFD</sequence>
<organism evidence="1 2">
    <name type="scientific">Penicillium canescens</name>
    <dbReference type="NCBI Taxonomy" id="5083"/>
    <lineage>
        <taxon>Eukaryota</taxon>
        <taxon>Fungi</taxon>
        <taxon>Dikarya</taxon>
        <taxon>Ascomycota</taxon>
        <taxon>Pezizomycotina</taxon>
        <taxon>Eurotiomycetes</taxon>
        <taxon>Eurotiomycetidae</taxon>
        <taxon>Eurotiales</taxon>
        <taxon>Aspergillaceae</taxon>
        <taxon>Penicillium</taxon>
    </lineage>
</organism>
<keyword evidence="2" id="KW-1185">Reference proteome</keyword>
<proteinExistence type="predicted"/>
<gene>
    <name evidence="1" type="ORF">N7460_010062</name>
</gene>
<reference evidence="1" key="1">
    <citation type="journal article" date="2023" name="IMA Fungus">
        <title>Comparative genomic study of the Penicillium genus elucidates a diverse pangenome and 15 lateral gene transfer events.</title>
        <authorList>
            <person name="Petersen C."/>
            <person name="Sorensen T."/>
            <person name="Nielsen M.R."/>
            <person name="Sondergaard T.E."/>
            <person name="Sorensen J.L."/>
            <person name="Fitzpatrick D.A."/>
            <person name="Frisvad J.C."/>
            <person name="Nielsen K.L."/>
        </authorList>
    </citation>
    <scope>NUCLEOTIDE SEQUENCE</scope>
    <source>
        <strain evidence="1">IBT 15450</strain>
    </source>
</reference>
<dbReference type="Proteomes" id="UP001219568">
    <property type="component" value="Unassembled WGS sequence"/>
</dbReference>
<name>A0AAD6I3U6_PENCN</name>
<reference evidence="1" key="2">
    <citation type="submission" date="2023-01" db="EMBL/GenBank/DDBJ databases">
        <authorList>
            <person name="Petersen C."/>
        </authorList>
    </citation>
    <scope>NUCLEOTIDE SEQUENCE</scope>
    <source>
        <strain evidence="1">IBT 15450</strain>
    </source>
</reference>